<gene>
    <name evidence="2" type="ORF">OS889_14840</name>
</gene>
<dbReference type="InterPro" id="IPR058335">
    <property type="entry name" value="PccX"/>
</dbReference>
<comment type="caution">
    <text evidence="2">The sequence shown here is derived from an EMBL/GenBank/DDBJ whole genome shotgun (WGS) entry which is preliminary data.</text>
</comment>
<dbReference type="Proteomes" id="UP001570511">
    <property type="component" value="Unassembled WGS sequence"/>
</dbReference>
<organism evidence="2 3">
    <name type="scientific">Halobellus rubicundus</name>
    <dbReference type="NCBI Taxonomy" id="2996466"/>
    <lineage>
        <taxon>Archaea</taxon>
        <taxon>Methanobacteriati</taxon>
        <taxon>Methanobacteriota</taxon>
        <taxon>Stenosarchaea group</taxon>
        <taxon>Halobacteria</taxon>
        <taxon>Halobacteriales</taxon>
        <taxon>Haloferacaceae</taxon>
        <taxon>Halobellus</taxon>
    </lineage>
</organism>
<evidence type="ECO:0000313" key="3">
    <source>
        <dbReference type="Proteomes" id="UP001570511"/>
    </source>
</evidence>
<proteinExistence type="predicted"/>
<protein>
    <submittedName>
        <fullName evidence="2">Acc operon protein</fullName>
    </submittedName>
</protein>
<accession>A0ABD5MED4</accession>
<reference evidence="2 3" key="1">
    <citation type="submission" date="2024-08" db="EMBL/GenBank/DDBJ databases">
        <title>Halobellus sp. MBLA0158 whole genome sequence.</title>
        <authorList>
            <person name="Hwang C.Y."/>
            <person name="Cho E.-S."/>
            <person name="Seo M.-J."/>
        </authorList>
    </citation>
    <scope>NUCLEOTIDE SEQUENCE [LARGE SCALE GENOMIC DNA]</scope>
    <source>
        <strain evidence="2 3">MBLA0158</strain>
    </source>
</reference>
<dbReference type="Pfam" id="PF26062">
    <property type="entry name" value="DUF8022"/>
    <property type="match status" value="1"/>
</dbReference>
<name>A0ABD5MED4_9EURY</name>
<feature type="region of interest" description="Disordered" evidence="1">
    <location>
        <begin position="71"/>
        <end position="93"/>
    </location>
</feature>
<dbReference type="AlphaFoldDB" id="A0ABD5MED4"/>
<keyword evidence="3" id="KW-1185">Reference proteome</keyword>
<sequence length="93" mass="9680">MPEDLTERLSLPDDATDEEAAAIAAAVAAHVADGERAAVAAAAAAAASSEPTWDGERWTFAGRVDSTSGRRIRRVPSGAPTDKWTAAGRAERF</sequence>
<dbReference type="RefSeq" id="WP_372391082.1">
    <property type="nucleotide sequence ID" value="NZ_JBGNYA010000001.1"/>
</dbReference>
<dbReference type="EMBL" id="JBGNYA010000001">
    <property type="protein sequence ID" value="MFA1612272.1"/>
    <property type="molecule type" value="Genomic_DNA"/>
</dbReference>
<evidence type="ECO:0000256" key="1">
    <source>
        <dbReference type="SAM" id="MobiDB-lite"/>
    </source>
</evidence>
<evidence type="ECO:0000313" key="2">
    <source>
        <dbReference type="EMBL" id="MFA1612272.1"/>
    </source>
</evidence>